<name>A0A6J4PUX7_9ACTN</name>
<evidence type="ECO:0000256" key="1">
    <source>
        <dbReference type="SAM" id="SignalP"/>
    </source>
</evidence>
<feature type="chain" id="PRO_5026793244" evidence="1">
    <location>
        <begin position="22"/>
        <end position="51"/>
    </location>
</feature>
<organism evidence="2">
    <name type="scientific">uncultured Rubrobacteraceae bacterium</name>
    <dbReference type="NCBI Taxonomy" id="349277"/>
    <lineage>
        <taxon>Bacteria</taxon>
        <taxon>Bacillati</taxon>
        <taxon>Actinomycetota</taxon>
        <taxon>Rubrobacteria</taxon>
        <taxon>Rubrobacterales</taxon>
        <taxon>Rubrobacteraceae</taxon>
        <taxon>environmental samples</taxon>
    </lineage>
</organism>
<dbReference type="EMBL" id="CADCUZ010000105">
    <property type="protein sequence ID" value="CAA9424698.1"/>
    <property type="molecule type" value="Genomic_DNA"/>
</dbReference>
<accession>A0A6J4PUX7</accession>
<reference evidence="2" key="1">
    <citation type="submission" date="2020-02" db="EMBL/GenBank/DDBJ databases">
        <authorList>
            <person name="Meier V. D."/>
        </authorList>
    </citation>
    <scope>NUCLEOTIDE SEQUENCE</scope>
    <source>
        <strain evidence="2">AVDCRST_MAG55</strain>
    </source>
</reference>
<gene>
    <name evidence="2" type="ORF">AVDCRST_MAG55-2233</name>
</gene>
<feature type="signal peptide" evidence="1">
    <location>
        <begin position="1"/>
        <end position="21"/>
    </location>
</feature>
<protein>
    <submittedName>
        <fullName evidence="2">Uncharacterized protein</fullName>
    </submittedName>
</protein>
<evidence type="ECO:0000313" key="2">
    <source>
        <dbReference type="EMBL" id="CAA9424698.1"/>
    </source>
</evidence>
<keyword evidence="1" id="KW-0732">Signal</keyword>
<sequence>MKRLSWLVALSLLMLSALAPAAWTQGEGVTVGTEDNFFGTKRRRRATPRMG</sequence>
<proteinExistence type="predicted"/>
<dbReference type="AlphaFoldDB" id="A0A6J4PUX7"/>